<evidence type="ECO:0000313" key="2">
    <source>
        <dbReference type="EMBL" id="CRK87603.1"/>
    </source>
</evidence>
<organism evidence="2 3">
    <name type="scientific">Clunio marinus</name>
    <dbReference type="NCBI Taxonomy" id="568069"/>
    <lineage>
        <taxon>Eukaryota</taxon>
        <taxon>Metazoa</taxon>
        <taxon>Ecdysozoa</taxon>
        <taxon>Arthropoda</taxon>
        <taxon>Hexapoda</taxon>
        <taxon>Insecta</taxon>
        <taxon>Pterygota</taxon>
        <taxon>Neoptera</taxon>
        <taxon>Endopterygota</taxon>
        <taxon>Diptera</taxon>
        <taxon>Nematocera</taxon>
        <taxon>Chironomoidea</taxon>
        <taxon>Chironomidae</taxon>
        <taxon>Clunio</taxon>
    </lineage>
</organism>
<sequence>MNSIALFIAVLLIALAVVMALPHDEAVFGENFDSENLNPEDTQQIFKLKKFKKLFLG</sequence>
<feature type="chain" id="PRO_5013244188" evidence="1">
    <location>
        <begin position="21"/>
        <end position="57"/>
    </location>
</feature>
<reference evidence="2 3" key="1">
    <citation type="submission" date="2015-04" db="EMBL/GenBank/DDBJ databases">
        <authorList>
            <person name="Syromyatnikov M.Y."/>
            <person name="Popov V.N."/>
        </authorList>
    </citation>
    <scope>NUCLEOTIDE SEQUENCE [LARGE SCALE GENOMIC DNA]</scope>
</reference>
<evidence type="ECO:0000313" key="3">
    <source>
        <dbReference type="Proteomes" id="UP000183832"/>
    </source>
</evidence>
<keyword evidence="3" id="KW-1185">Reference proteome</keyword>
<accession>A0A1J1HI74</accession>
<proteinExistence type="predicted"/>
<gene>
    <name evidence="2" type="ORF">CLUMA_CG001399</name>
</gene>
<name>A0A1J1HI74_9DIPT</name>
<dbReference type="AlphaFoldDB" id="A0A1J1HI74"/>
<protein>
    <submittedName>
        <fullName evidence="2">CLUMA_CG001399, isoform A</fullName>
    </submittedName>
</protein>
<evidence type="ECO:0000256" key="1">
    <source>
        <dbReference type="SAM" id="SignalP"/>
    </source>
</evidence>
<feature type="signal peptide" evidence="1">
    <location>
        <begin position="1"/>
        <end position="20"/>
    </location>
</feature>
<dbReference type="Proteomes" id="UP000183832">
    <property type="component" value="Unassembled WGS sequence"/>
</dbReference>
<keyword evidence="1" id="KW-0732">Signal</keyword>
<dbReference type="EMBL" id="CVRI01000004">
    <property type="protein sequence ID" value="CRK87603.1"/>
    <property type="molecule type" value="Genomic_DNA"/>
</dbReference>